<dbReference type="Proteomes" id="UP000427281">
    <property type="component" value="Chromosome"/>
</dbReference>
<dbReference type="GO" id="GO:0004386">
    <property type="term" value="F:helicase activity"/>
    <property type="evidence" value="ECO:0007669"/>
    <property type="project" value="UniProtKB-KW"/>
</dbReference>
<dbReference type="InterPro" id="IPR001650">
    <property type="entry name" value="Helicase_C-like"/>
</dbReference>
<keyword evidence="8" id="KW-1185">Reference proteome</keyword>
<dbReference type="InterPro" id="IPR050474">
    <property type="entry name" value="Hel308_SKI2-like"/>
</dbReference>
<gene>
    <name evidence="7" type="ORF">F1728_19335</name>
</gene>
<evidence type="ECO:0000256" key="2">
    <source>
        <dbReference type="ARBA" id="ARBA00022801"/>
    </source>
</evidence>
<keyword evidence="2" id="KW-0378">Hydrolase</keyword>
<evidence type="ECO:0000256" key="3">
    <source>
        <dbReference type="ARBA" id="ARBA00022806"/>
    </source>
</evidence>
<evidence type="ECO:0000259" key="5">
    <source>
        <dbReference type="PROSITE" id="PS51192"/>
    </source>
</evidence>
<dbReference type="SUPFAM" id="SSF52540">
    <property type="entry name" value="P-loop containing nucleoside triphosphate hydrolases"/>
    <property type="match status" value="2"/>
</dbReference>
<dbReference type="SMART" id="SM00490">
    <property type="entry name" value="HELICc"/>
    <property type="match status" value="1"/>
</dbReference>
<name>A0A6I6AEC2_9PLAN</name>
<evidence type="ECO:0000256" key="1">
    <source>
        <dbReference type="ARBA" id="ARBA00022741"/>
    </source>
</evidence>
<dbReference type="PANTHER" id="PTHR47961">
    <property type="entry name" value="DNA POLYMERASE THETA, PUTATIVE (AFU_ORTHOLOGUE AFUA_1G05260)-RELATED"/>
    <property type="match status" value="1"/>
</dbReference>
<feature type="domain" description="Helicase ATP-binding" evidence="5">
    <location>
        <begin position="322"/>
        <end position="496"/>
    </location>
</feature>
<evidence type="ECO:0000313" key="8">
    <source>
        <dbReference type="Proteomes" id="UP000427281"/>
    </source>
</evidence>
<evidence type="ECO:0000313" key="7">
    <source>
        <dbReference type="EMBL" id="QGQ24707.1"/>
    </source>
</evidence>
<dbReference type="GO" id="GO:0003676">
    <property type="term" value="F:nucleic acid binding"/>
    <property type="evidence" value="ECO:0007669"/>
    <property type="project" value="InterPro"/>
</dbReference>
<dbReference type="EMBL" id="CP043930">
    <property type="protein sequence ID" value="QGQ24707.1"/>
    <property type="molecule type" value="Genomic_DNA"/>
</dbReference>
<dbReference type="Gene3D" id="3.40.50.300">
    <property type="entry name" value="P-loop containing nucleotide triphosphate hydrolases"/>
    <property type="match status" value="2"/>
</dbReference>
<dbReference type="SMART" id="SM00487">
    <property type="entry name" value="DEXDc"/>
    <property type="match status" value="1"/>
</dbReference>
<dbReference type="Pfam" id="PF00270">
    <property type="entry name" value="DEAD"/>
    <property type="match status" value="1"/>
</dbReference>
<sequence>MFDQHAKALFTDFPEFEGLFADESVRTLSQAYLAVLEYRINSSISDLEGLANVQSFLRRLANTLIFHVVLDEGREENARQAAAFVAAEAIALMADYLEIASTIDKEISESHIRSSERYARLESSLLYLLAGYDACAAGVLRVFRMMDSEDASLVDHAAEYFFKRIEQLCRMSMYPPFSDEFDYELSSSNALETIGLEEDTLCRLYLQLGQIVTEFSSWLIGTRGQLGNVVASLEEFIGVLSGESIDNTISLYGNDYSRLYYVGVLIRLVFPALGTRALVHVVPLPLDESGKYQNYLLNRALGNEDSISRPVLWPSAFEYVKQSLIGDAQNAVVAMPTGSGKSFVGELAVSQVVHSGWVLYLAPTNALTEQIRGDLGKGLKELGTEIFAFIGDQEYSVFTADRVNKMPVNSVAVMTPEKCALALRLSPEAFNDCRLVVFDECHLLGDTGSTRGPLAELVLTQLMIRSDDVKFLLMSAIIQNPEELAEWLSEASGLKSQAVTIRWRPTRTLRGVLGVDNHSVQEQSKEAIEWLKGRADRIKKRAFSSKCALAVNLQGPWQSEESIDYSVCQLECEAPLKVKRIKRLDDWKYFWEGDSWVNQCAISIARKFTESDIQTLVFTPANKHYPFNNGKKVQFSNSFLSELPSRHSIVEVCRVLAEYELGTESQVFWLLDKGVSVHTSLMLETEKIAAESMFRSRSAPLMFATGTLAQGLNLPAIAVVIAGSRIGDTRGEEVDEVNRRKFSQLLNAAGRAGRAGFANQGVVVAVPDKPVAFNNFESLIKARAQVDYLQQHDGSVRVESGLAPFLDAVCANALRTDHASELELQVMSLLTGGDENQIEPDVVLKKTYAAYLRQKNGEPDVNEENIAHLESVANEYVESTGAPEWLPIAAQRAGLDFFLMHALYQAWNRIRPELPMDFSTWDVQIWKEELLKIISNVPPGFLHNYLKPEKIKHISEEFNQCVSHSDINNLDVRDLDWTPSETWEAAWMSAELPLGAWMEGKSIAEIACIITGDTVDEISIDRTGGKPIPKALSVCQDVWSSLALIAGGLLSIAEQILDGEVPICLASLPLCVKYGCNSPGELAWFRFGIRLRRASHLLSSIYPPPDFTSDDELKQWVRSTRAEWLKTEDDKDEVVGAIRNFITQS</sequence>
<accession>A0A6I6AEC2</accession>
<reference evidence="7 8" key="1">
    <citation type="submission" date="2019-09" db="EMBL/GenBank/DDBJ databases">
        <title>Gimesia benthica sp. nov., a novel bacterium isolated from deep-sea water of the Northwest Indian Ocean.</title>
        <authorList>
            <person name="Dai X."/>
        </authorList>
    </citation>
    <scope>NUCLEOTIDE SEQUENCE [LARGE SCALE GENOMIC DNA]</scope>
    <source>
        <strain evidence="7 8">E7</strain>
    </source>
</reference>
<proteinExistence type="predicted"/>
<dbReference type="PROSITE" id="PS51194">
    <property type="entry name" value="HELICASE_CTER"/>
    <property type="match status" value="1"/>
</dbReference>
<keyword evidence="3 7" id="KW-0347">Helicase</keyword>
<dbReference type="InterPro" id="IPR014001">
    <property type="entry name" value="Helicase_ATP-bd"/>
</dbReference>
<dbReference type="PROSITE" id="PS51192">
    <property type="entry name" value="HELICASE_ATP_BIND_1"/>
    <property type="match status" value="1"/>
</dbReference>
<dbReference type="GO" id="GO:0005524">
    <property type="term" value="F:ATP binding"/>
    <property type="evidence" value="ECO:0007669"/>
    <property type="project" value="UniProtKB-KW"/>
</dbReference>
<evidence type="ECO:0000256" key="4">
    <source>
        <dbReference type="ARBA" id="ARBA00022840"/>
    </source>
</evidence>
<evidence type="ECO:0000259" key="6">
    <source>
        <dbReference type="PROSITE" id="PS51194"/>
    </source>
</evidence>
<dbReference type="AlphaFoldDB" id="A0A6I6AEC2"/>
<feature type="domain" description="Helicase C-terminal" evidence="6">
    <location>
        <begin position="612"/>
        <end position="795"/>
    </location>
</feature>
<dbReference type="KEGG" id="gim:F1728_19335"/>
<dbReference type="InterPro" id="IPR027417">
    <property type="entry name" value="P-loop_NTPase"/>
</dbReference>
<keyword evidence="4" id="KW-0067">ATP-binding</keyword>
<protein>
    <submittedName>
        <fullName evidence="7">DEAD/DEAH box helicase</fullName>
    </submittedName>
</protein>
<dbReference type="PANTHER" id="PTHR47961:SF8">
    <property type="entry name" value="DEXH-BOX ATP-DEPENDENT RNA HELICASE DEXH15 CHLOROPLASTIC"/>
    <property type="match status" value="1"/>
</dbReference>
<keyword evidence="1" id="KW-0547">Nucleotide-binding</keyword>
<dbReference type="GO" id="GO:0016787">
    <property type="term" value="F:hydrolase activity"/>
    <property type="evidence" value="ECO:0007669"/>
    <property type="project" value="UniProtKB-KW"/>
</dbReference>
<dbReference type="RefSeq" id="WP_155365455.1">
    <property type="nucleotide sequence ID" value="NZ_CP043930.1"/>
</dbReference>
<organism evidence="7 8">
    <name type="scientific">Gimesia benthica</name>
    <dbReference type="NCBI Taxonomy" id="2608982"/>
    <lineage>
        <taxon>Bacteria</taxon>
        <taxon>Pseudomonadati</taxon>
        <taxon>Planctomycetota</taxon>
        <taxon>Planctomycetia</taxon>
        <taxon>Planctomycetales</taxon>
        <taxon>Planctomycetaceae</taxon>
        <taxon>Gimesia</taxon>
    </lineage>
</organism>
<dbReference type="InterPro" id="IPR011545">
    <property type="entry name" value="DEAD/DEAH_box_helicase_dom"/>
</dbReference>